<keyword evidence="4" id="KW-0804">Transcription</keyword>
<dbReference type="EMBL" id="BJNT01000018">
    <property type="protein sequence ID" value="GEC86981.1"/>
    <property type="molecule type" value="Genomic_DNA"/>
</dbReference>
<organism evidence="6 9">
    <name type="scientific">Corynebacterium variabile</name>
    <dbReference type="NCBI Taxonomy" id="1727"/>
    <lineage>
        <taxon>Bacteria</taxon>
        <taxon>Bacillati</taxon>
        <taxon>Actinomycetota</taxon>
        <taxon>Actinomycetes</taxon>
        <taxon>Mycobacteriales</taxon>
        <taxon>Corynebacteriaceae</taxon>
        <taxon>Corynebacterium</taxon>
    </lineage>
</organism>
<dbReference type="PROSITE" id="PS50931">
    <property type="entry name" value="HTH_LYSR"/>
    <property type="match status" value="1"/>
</dbReference>
<dbReference type="Pfam" id="PF03466">
    <property type="entry name" value="LysR_substrate"/>
    <property type="match status" value="1"/>
</dbReference>
<dbReference type="Gene3D" id="1.10.10.10">
    <property type="entry name" value="Winged helix-like DNA-binding domain superfamily/Winged helix DNA-binding domain"/>
    <property type="match status" value="1"/>
</dbReference>
<reference evidence="8 10" key="3">
    <citation type="journal article" date="2018" name="Nat. Biotechnol.">
        <title>A standardized bacterial taxonomy based on genome phylogeny substantially revises the tree of life.</title>
        <authorList>
            <person name="Parks D.H."/>
            <person name="Chuvochina M."/>
            <person name="Waite D.W."/>
            <person name="Rinke C."/>
            <person name="Skarshewski A."/>
            <person name="Chaumeil P.A."/>
            <person name="Hugenholtz P."/>
        </authorList>
    </citation>
    <scope>NUCLEOTIDE SEQUENCE [LARGE SCALE GENOMIC DNA]</scope>
    <source>
        <strain evidence="8">UBA9851</strain>
    </source>
</reference>
<dbReference type="Gene3D" id="3.40.190.290">
    <property type="match status" value="1"/>
</dbReference>
<dbReference type="InterPro" id="IPR005119">
    <property type="entry name" value="LysR_subst-bd"/>
</dbReference>
<evidence type="ECO:0000259" key="5">
    <source>
        <dbReference type="PROSITE" id="PS50931"/>
    </source>
</evidence>
<gene>
    <name evidence="7" type="ORF">CVA01_22950</name>
    <name evidence="6" type="ORF">CVAR292_00140</name>
    <name evidence="8" type="ORF">DCL06_02345</name>
</gene>
<dbReference type="InterPro" id="IPR000847">
    <property type="entry name" value="LysR_HTH_N"/>
</dbReference>
<sequence length="309" mass="32438">MYPNVPPVDQLATLIAVDEHRSIASAARALGFSQQTVSARVASAEKTLGVQVFRRGIGGSEPTERGRAVLDAAHEYLDAVGSFSRVIAGAARPDAARSLPVAVSNTVAELYFPSWAARFHKQNPQVRLLLRPCNSAAVGEAVFDGDCPLGFVEGTTVSHGLDSAVVGVDDLILVVPASHPWAQRDVRTGPAVTAAELRRTPLIMREAGSGSRDVVEDVLGTVATPAGEFGSLSAQRAAVTGMGEPTVIAARAVARELKLGELVRVPVQDATFRRLIRAVFPRHGTLERDAAALLDIAREGVGGAVGQSM</sequence>
<reference evidence="9" key="2">
    <citation type="submission" date="2015-11" db="EMBL/GenBank/DDBJ databases">
        <authorList>
            <person name="Dugat-Bony E."/>
        </authorList>
    </citation>
    <scope>NUCLEOTIDE SEQUENCE [LARGE SCALE GENOMIC DNA]</scope>
    <source>
        <strain evidence="9">Mu292</strain>
    </source>
</reference>
<dbReference type="AlphaFoldDB" id="A0A0X8XV75"/>
<keyword evidence="3" id="KW-0238">DNA-binding</keyword>
<keyword evidence="9" id="KW-1185">Reference proteome</keyword>
<dbReference type="PANTHER" id="PTHR30126:SF39">
    <property type="entry name" value="HTH-TYPE TRANSCRIPTIONAL REGULATOR CYSL"/>
    <property type="match status" value="1"/>
</dbReference>
<dbReference type="RefSeq" id="WP_073883326.1">
    <property type="nucleotide sequence ID" value="NZ_BJNT01000018.1"/>
</dbReference>
<dbReference type="InterPro" id="IPR036390">
    <property type="entry name" value="WH_DNA-bd_sf"/>
</dbReference>
<evidence type="ECO:0000256" key="2">
    <source>
        <dbReference type="ARBA" id="ARBA00023015"/>
    </source>
</evidence>
<evidence type="ECO:0000313" key="9">
    <source>
        <dbReference type="Proteomes" id="UP000182498"/>
    </source>
</evidence>
<dbReference type="SUPFAM" id="SSF53850">
    <property type="entry name" value="Periplasmic binding protein-like II"/>
    <property type="match status" value="1"/>
</dbReference>
<dbReference type="GO" id="GO:0003700">
    <property type="term" value="F:DNA-binding transcription factor activity"/>
    <property type="evidence" value="ECO:0007669"/>
    <property type="project" value="InterPro"/>
</dbReference>
<dbReference type="EMBL" id="DMDD01000059">
    <property type="protein sequence ID" value="HAF71926.1"/>
    <property type="molecule type" value="Genomic_DNA"/>
</dbReference>
<evidence type="ECO:0000313" key="11">
    <source>
        <dbReference type="Proteomes" id="UP000319986"/>
    </source>
</evidence>
<evidence type="ECO:0000313" key="7">
    <source>
        <dbReference type="EMBL" id="GEC86981.1"/>
    </source>
</evidence>
<dbReference type="SUPFAM" id="SSF46785">
    <property type="entry name" value="Winged helix' DNA-binding domain"/>
    <property type="match status" value="1"/>
</dbReference>
<feature type="domain" description="HTH lysR-type" evidence="5">
    <location>
        <begin position="6"/>
        <end position="63"/>
    </location>
</feature>
<keyword evidence="2" id="KW-0805">Transcription regulation</keyword>
<reference evidence="7 11" key="4">
    <citation type="submission" date="2019-06" db="EMBL/GenBank/DDBJ databases">
        <title>Whole genome shotgun sequence of Corynebacterium variabile NBRC 15286.</title>
        <authorList>
            <person name="Hosoyama A."/>
            <person name="Uohara A."/>
            <person name="Ohji S."/>
            <person name="Ichikawa N."/>
        </authorList>
    </citation>
    <scope>NUCLEOTIDE SEQUENCE [LARGE SCALE GENOMIC DNA]</scope>
    <source>
        <strain evidence="7 11">NBRC 15286</strain>
    </source>
</reference>
<evidence type="ECO:0000256" key="4">
    <source>
        <dbReference type="ARBA" id="ARBA00023163"/>
    </source>
</evidence>
<protein>
    <submittedName>
        <fullName evidence="6 8">Transcriptional regulator</fullName>
    </submittedName>
</protein>
<dbReference type="GeneID" id="82888402"/>
<dbReference type="Proteomes" id="UP000319986">
    <property type="component" value="Unassembled WGS sequence"/>
</dbReference>
<proteinExistence type="inferred from homology"/>
<dbReference type="InterPro" id="IPR036388">
    <property type="entry name" value="WH-like_DNA-bd_sf"/>
</dbReference>
<reference evidence="6" key="1">
    <citation type="submission" date="2015-11" db="EMBL/GenBank/DDBJ databases">
        <authorList>
            <person name="Zhang Y."/>
            <person name="Guo Z."/>
        </authorList>
    </citation>
    <scope>NUCLEOTIDE SEQUENCE [LARGE SCALE GENOMIC DNA]</scope>
    <source>
        <strain evidence="6">Mu292</strain>
    </source>
</reference>
<dbReference type="Proteomes" id="UP000260925">
    <property type="component" value="Unassembled WGS sequence"/>
</dbReference>
<dbReference type="GO" id="GO:0000976">
    <property type="term" value="F:transcription cis-regulatory region binding"/>
    <property type="evidence" value="ECO:0007669"/>
    <property type="project" value="TreeGrafter"/>
</dbReference>
<evidence type="ECO:0000313" key="10">
    <source>
        <dbReference type="Proteomes" id="UP000260925"/>
    </source>
</evidence>
<evidence type="ECO:0000256" key="3">
    <source>
        <dbReference type="ARBA" id="ARBA00023125"/>
    </source>
</evidence>
<dbReference type="EMBL" id="FAUH01000001">
    <property type="protein sequence ID" value="CUU64836.1"/>
    <property type="molecule type" value="Genomic_DNA"/>
</dbReference>
<accession>A0A0X8XV75</accession>
<dbReference type="Proteomes" id="UP000182498">
    <property type="component" value="Unassembled WGS sequence"/>
</dbReference>
<evidence type="ECO:0000313" key="8">
    <source>
        <dbReference type="EMBL" id="HAF71926.1"/>
    </source>
</evidence>
<dbReference type="OrthoDB" id="9808620at2"/>
<evidence type="ECO:0000256" key="1">
    <source>
        <dbReference type="ARBA" id="ARBA00009437"/>
    </source>
</evidence>
<evidence type="ECO:0000313" key="6">
    <source>
        <dbReference type="EMBL" id="CUU64836.1"/>
    </source>
</evidence>
<dbReference type="Pfam" id="PF00126">
    <property type="entry name" value="HTH_1"/>
    <property type="match status" value="1"/>
</dbReference>
<comment type="similarity">
    <text evidence="1">Belongs to the LysR transcriptional regulatory family.</text>
</comment>
<name>A0A0X8XV75_9CORY</name>
<dbReference type="PANTHER" id="PTHR30126">
    <property type="entry name" value="HTH-TYPE TRANSCRIPTIONAL REGULATOR"/>
    <property type="match status" value="1"/>
</dbReference>